<dbReference type="InterPro" id="IPR007345">
    <property type="entry name" value="Polysacch_pyruvyl_Trfase"/>
</dbReference>
<proteinExistence type="predicted"/>
<dbReference type="GeneID" id="80349934"/>
<dbReference type="KEGG" id="nwl:NWFMUON74_54980"/>
<sequence length="289" mass="31451">MTGWPSFVHGEATAGDVASMRRVCDVLASAGIPHDSAWSPAFHPDALHLDDADSRQYSHLVFVCGPAHGEQVRQLHERYATCRRIAVGVSVLDPQDASVTGFHRVLPRDDPETARPDLAVAAGMTTVPVVGVALAPGQSEYGAARRHRSVHEALERWLGELDCARLAIDTRLASDDWRQCATPDQLASIFARLDAVITTRLHGLVFGLRAGVPVLAADPVAGGGKVTAQARALDWPALVSADQTLDRDRLDRWWQWCLSPAGRERAGRREFVATEPLAGKLLDELLTRR</sequence>
<organism evidence="2 3">
    <name type="scientific">Nocardia wallacei</name>
    <dbReference type="NCBI Taxonomy" id="480035"/>
    <lineage>
        <taxon>Bacteria</taxon>
        <taxon>Bacillati</taxon>
        <taxon>Actinomycetota</taxon>
        <taxon>Actinomycetes</taxon>
        <taxon>Mycobacteriales</taxon>
        <taxon>Nocardiaceae</taxon>
        <taxon>Nocardia</taxon>
    </lineage>
</organism>
<feature type="domain" description="Polysaccharide pyruvyl transferase" evidence="1">
    <location>
        <begin position="180"/>
        <end position="216"/>
    </location>
</feature>
<dbReference type="RefSeq" id="WP_232110616.1">
    <property type="nucleotide sequence ID" value="NZ_AP023396.1"/>
</dbReference>
<evidence type="ECO:0000259" key="1">
    <source>
        <dbReference type="Pfam" id="PF04230"/>
    </source>
</evidence>
<dbReference type="Pfam" id="PF04230">
    <property type="entry name" value="PS_pyruv_trans"/>
    <property type="match status" value="1"/>
</dbReference>
<evidence type="ECO:0000313" key="2">
    <source>
        <dbReference type="EMBL" id="BCK57726.1"/>
    </source>
</evidence>
<reference evidence="2 3" key="1">
    <citation type="submission" date="2020-08" db="EMBL/GenBank/DDBJ databases">
        <title>Genome Sequencing of Nocardia wallacei strain FMUON74 and assembly.</title>
        <authorList>
            <person name="Toyokawa M."/>
            <person name="Uesaka K."/>
        </authorList>
    </citation>
    <scope>NUCLEOTIDE SEQUENCE [LARGE SCALE GENOMIC DNA]</scope>
    <source>
        <strain evidence="2 3">FMUON74</strain>
    </source>
</reference>
<protein>
    <submittedName>
        <fullName evidence="2">Polysaccharide pyruvyl transferase</fullName>
    </submittedName>
</protein>
<dbReference type="AlphaFoldDB" id="A0A7G1KT41"/>
<keyword evidence="3" id="KW-1185">Reference proteome</keyword>
<keyword evidence="2" id="KW-0808">Transferase</keyword>
<name>A0A7G1KT41_9NOCA</name>
<dbReference type="GO" id="GO:0016740">
    <property type="term" value="F:transferase activity"/>
    <property type="evidence" value="ECO:0007669"/>
    <property type="project" value="UniProtKB-KW"/>
</dbReference>
<evidence type="ECO:0000313" key="3">
    <source>
        <dbReference type="Proteomes" id="UP000516173"/>
    </source>
</evidence>
<gene>
    <name evidence="2" type="ORF">NWFMUON74_54980</name>
</gene>
<accession>A0A7G1KT41</accession>
<dbReference type="Proteomes" id="UP000516173">
    <property type="component" value="Chromosome"/>
</dbReference>
<dbReference type="EMBL" id="AP023396">
    <property type="protein sequence ID" value="BCK57726.1"/>
    <property type="molecule type" value="Genomic_DNA"/>
</dbReference>